<proteinExistence type="predicted"/>
<evidence type="ECO:0000313" key="2">
    <source>
        <dbReference type="Proteomes" id="UP001407405"/>
    </source>
</evidence>
<dbReference type="RefSeq" id="WP_343186994.1">
    <property type="nucleotide sequence ID" value="NZ_JBCITM010000020.1"/>
</dbReference>
<organism evidence="1 2">
    <name type="scientific">Anoxynatronum sibiricum</name>
    <dbReference type="NCBI Taxonomy" id="210623"/>
    <lineage>
        <taxon>Bacteria</taxon>
        <taxon>Bacillati</taxon>
        <taxon>Bacillota</taxon>
        <taxon>Clostridia</taxon>
        <taxon>Eubacteriales</taxon>
        <taxon>Clostridiaceae</taxon>
        <taxon>Anoxynatronum</taxon>
    </lineage>
</organism>
<protein>
    <submittedName>
        <fullName evidence="1">XRE family transcriptional regulator</fullName>
    </submittedName>
</protein>
<evidence type="ECO:0000313" key="1">
    <source>
        <dbReference type="EMBL" id="MEN1761710.1"/>
    </source>
</evidence>
<dbReference type="Proteomes" id="UP001407405">
    <property type="component" value="Unassembled WGS sequence"/>
</dbReference>
<comment type="caution">
    <text evidence="1">The sequence shown here is derived from an EMBL/GenBank/DDBJ whole genome shotgun (WGS) entry which is preliminary data.</text>
</comment>
<sequence>MDNEALLNELKVFISKKHFPKMCLMEPVREYAPLSESERKQQLEDLGVTPDKSLLKEYELYMQSYKRPSFRETLFDMIDKKGMKDADIYRRAGIDRRLFSKIRSDETYQTSKRTIFSLIIAMRLTENEAENLLESAGFSFSMSHNFDLIILFFVRKAIYDIDLVNYALLEHQLQPLGCIE</sequence>
<keyword evidence="2" id="KW-1185">Reference proteome</keyword>
<accession>A0ABU9VY00</accession>
<reference evidence="1 2" key="1">
    <citation type="submission" date="2024-04" db="EMBL/GenBank/DDBJ databases">
        <title>Genome sequencing and metabolic network reconstruction of aminoacids and betaine degradation by Anoxynatronum sibiricum.</title>
        <authorList>
            <person name="Detkova E.N."/>
            <person name="Boltjanskaja Y.V."/>
            <person name="Mardanov A.V."/>
            <person name="Kevbrin V."/>
        </authorList>
    </citation>
    <scope>NUCLEOTIDE SEQUENCE [LARGE SCALE GENOMIC DNA]</scope>
    <source>
        <strain evidence="1 2">Z-7981</strain>
    </source>
</reference>
<gene>
    <name evidence="1" type="ORF">AAIG11_14580</name>
</gene>
<name>A0ABU9VY00_9CLOT</name>
<dbReference type="EMBL" id="JBCITM010000020">
    <property type="protein sequence ID" value="MEN1761710.1"/>
    <property type="molecule type" value="Genomic_DNA"/>
</dbReference>